<dbReference type="RefSeq" id="WP_010061266.1">
    <property type="nucleotide sequence ID" value="NZ_CP006986.1"/>
</dbReference>
<keyword evidence="6" id="KW-0966">Cell projection</keyword>
<dbReference type="KEGG" id="rei:IE4771_CH02995"/>
<sequence>MTSIITNNGAMAALQTLRAVNSGLEKTQQQVSSGLRVEKASDNAAYWSIATTMRSDKKAMSAVSDSIGFAKAVLDTTYDGMDKIREELVTIRNLVITAQSLPPPATDGYSNWTDYQPDAIYDRSQIAKVDADIYQHWQQISSIVDSASFGGVNLLRNDASEPDLPGAKTEFTTGYVDGQVLTVSIDTKDTTMINYGRTVDNLWNQPGSENMGYVDGVIWNANIIFPITYVDGGGVVQKNGNIYTLRNSEVRIAANGLDRNEYYNGMINQLDERIQAVVGGMSVVGSTQKRVDMQDEFNQSMMDDVDKGVGRLVDADMEEASAKLSATQTQQQLAIQALNIANRAPQTIMTLFQ</sequence>
<proteinExistence type="inferred from homology"/>
<dbReference type="InterPro" id="IPR001029">
    <property type="entry name" value="Flagellin_N"/>
</dbReference>
<evidence type="ECO:0000256" key="3">
    <source>
        <dbReference type="RuleBase" id="RU362073"/>
    </source>
</evidence>
<organism evidence="6 7">
    <name type="scientific">Rhizobium etli bv. mimosae str. IE4771</name>
    <dbReference type="NCBI Taxonomy" id="1432050"/>
    <lineage>
        <taxon>Bacteria</taxon>
        <taxon>Pseudomonadati</taxon>
        <taxon>Pseudomonadota</taxon>
        <taxon>Alphaproteobacteria</taxon>
        <taxon>Hyphomicrobiales</taxon>
        <taxon>Rhizobiaceae</taxon>
        <taxon>Rhizobium/Agrobacterium group</taxon>
        <taxon>Rhizobium</taxon>
    </lineage>
</organism>
<name>A0A060I333_RHIET</name>
<dbReference type="SUPFAM" id="SSF64518">
    <property type="entry name" value="Phase 1 flagellin"/>
    <property type="match status" value="1"/>
</dbReference>
<comment type="subcellular location">
    <subcellularLocation>
        <location evidence="3">Secreted</location>
    </subcellularLocation>
    <subcellularLocation>
        <location evidence="3">Bacterial flagellum</location>
    </subcellularLocation>
</comment>
<feature type="domain" description="Flagellin N-terminal" evidence="4">
    <location>
        <begin position="4"/>
        <end position="99"/>
    </location>
</feature>
<reference evidence="6 7" key="1">
    <citation type="submission" date="2013-12" db="EMBL/GenBank/DDBJ databases">
        <title>Complete genome sequence of Rhizobium etli bv. mimosae IE4771.</title>
        <authorList>
            <person name="Bustos P."/>
            <person name="Santamaria R.I."/>
            <person name="Lozano L."/>
            <person name="Ormeno-Orrillo E."/>
            <person name="Rogel M.A."/>
            <person name="Romero D."/>
            <person name="Cevallos M.A."/>
            <person name="Martinez-Romero E."/>
            <person name="Gonzalez V."/>
        </authorList>
    </citation>
    <scope>NUCLEOTIDE SEQUENCE [LARGE SCALE GENOMIC DNA]</scope>
    <source>
        <strain evidence="6 7">IE4771</strain>
    </source>
</reference>
<dbReference type="InterPro" id="IPR001492">
    <property type="entry name" value="Flagellin"/>
</dbReference>
<dbReference type="Pfam" id="PF00669">
    <property type="entry name" value="Flagellin_N"/>
    <property type="match status" value="1"/>
</dbReference>
<evidence type="ECO:0000259" key="5">
    <source>
        <dbReference type="Pfam" id="PF00700"/>
    </source>
</evidence>
<evidence type="ECO:0000256" key="2">
    <source>
        <dbReference type="ARBA" id="ARBA00023143"/>
    </source>
</evidence>
<dbReference type="GO" id="GO:0009288">
    <property type="term" value="C:bacterial-type flagellum"/>
    <property type="evidence" value="ECO:0007669"/>
    <property type="project" value="UniProtKB-SubCell"/>
</dbReference>
<keyword evidence="6" id="KW-0969">Cilium</keyword>
<keyword evidence="6" id="KW-0282">Flagellum</keyword>
<accession>A0A060I333</accession>
<protein>
    <recommendedName>
        <fullName evidence="3">Flagellin</fullName>
    </recommendedName>
</protein>
<evidence type="ECO:0000256" key="1">
    <source>
        <dbReference type="ARBA" id="ARBA00005709"/>
    </source>
</evidence>
<dbReference type="Pfam" id="PF00700">
    <property type="entry name" value="Flagellin_C"/>
    <property type="match status" value="1"/>
</dbReference>
<dbReference type="Proteomes" id="UP000027180">
    <property type="component" value="Chromosome"/>
</dbReference>
<keyword evidence="3" id="KW-0964">Secreted</keyword>
<comment type="similarity">
    <text evidence="1 3">Belongs to the bacterial flagellin family.</text>
</comment>
<dbReference type="PANTHER" id="PTHR42792:SF2">
    <property type="entry name" value="FLAGELLIN"/>
    <property type="match status" value="1"/>
</dbReference>
<feature type="domain" description="Flagellin C-terminal" evidence="5">
    <location>
        <begin position="268"/>
        <end position="352"/>
    </location>
</feature>
<dbReference type="InterPro" id="IPR046358">
    <property type="entry name" value="Flagellin_C"/>
</dbReference>
<dbReference type="GO" id="GO:0005576">
    <property type="term" value="C:extracellular region"/>
    <property type="evidence" value="ECO:0007669"/>
    <property type="project" value="UniProtKB-SubCell"/>
</dbReference>
<evidence type="ECO:0000313" key="6">
    <source>
        <dbReference type="EMBL" id="AIC28089.1"/>
    </source>
</evidence>
<gene>
    <name evidence="6" type="primary">flaC-5</name>
    <name evidence="6" type="ORF">IE4771_CH02995</name>
</gene>
<dbReference type="GO" id="GO:0005198">
    <property type="term" value="F:structural molecule activity"/>
    <property type="evidence" value="ECO:0007669"/>
    <property type="project" value="UniProtKB-UniRule"/>
</dbReference>
<dbReference type="EMBL" id="CP006986">
    <property type="protein sequence ID" value="AIC28089.1"/>
    <property type="molecule type" value="Genomic_DNA"/>
</dbReference>
<dbReference type="PANTHER" id="PTHR42792">
    <property type="entry name" value="FLAGELLIN"/>
    <property type="match status" value="1"/>
</dbReference>
<comment type="function">
    <text evidence="3">Flagellin is the subunit protein which polymerizes to form the filaments of bacterial flagella.</text>
</comment>
<dbReference type="Gene3D" id="1.20.1330.10">
    <property type="entry name" value="f41 fragment of flagellin, N-terminal domain"/>
    <property type="match status" value="1"/>
</dbReference>
<evidence type="ECO:0000259" key="4">
    <source>
        <dbReference type="Pfam" id="PF00669"/>
    </source>
</evidence>
<keyword evidence="2 3" id="KW-0975">Bacterial flagellum</keyword>
<evidence type="ECO:0000313" key="7">
    <source>
        <dbReference type="Proteomes" id="UP000027180"/>
    </source>
</evidence>
<dbReference type="HOGENOM" id="CLU_011142_1_0_5"/>
<dbReference type="AlphaFoldDB" id="A0A060I333"/>